<reference evidence="2 3" key="1">
    <citation type="submission" date="2014-04" db="EMBL/GenBank/DDBJ databases">
        <title>Aquimarina sp. 22II-S11-z7 Genome Sequencing.</title>
        <authorList>
            <person name="Lai Q."/>
        </authorList>
    </citation>
    <scope>NUCLEOTIDE SEQUENCE [LARGE SCALE GENOMIC DNA]</scope>
    <source>
        <strain evidence="2 3">22II-S11-z7</strain>
    </source>
</reference>
<dbReference type="STRING" id="1317122.ATO12_13145"/>
<feature type="chain" id="PRO_5001512461" evidence="1">
    <location>
        <begin position="20"/>
        <end position="220"/>
    </location>
</feature>
<keyword evidence="3" id="KW-1185">Reference proteome</keyword>
<feature type="signal peptide" evidence="1">
    <location>
        <begin position="1"/>
        <end position="19"/>
    </location>
</feature>
<gene>
    <name evidence="2" type="ORF">ATO12_13145</name>
</gene>
<proteinExistence type="predicted"/>
<dbReference type="AlphaFoldDB" id="A0A023BYH6"/>
<name>A0A023BYH6_9FLAO</name>
<keyword evidence="1" id="KW-0732">Signal</keyword>
<accession>A0A023BYH6</accession>
<organism evidence="2 3">
    <name type="scientific">Aquimarina atlantica</name>
    <dbReference type="NCBI Taxonomy" id="1317122"/>
    <lineage>
        <taxon>Bacteria</taxon>
        <taxon>Pseudomonadati</taxon>
        <taxon>Bacteroidota</taxon>
        <taxon>Flavobacteriia</taxon>
        <taxon>Flavobacteriales</taxon>
        <taxon>Flavobacteriaceae</taxon>
        <taxon>Aquimarina</taxon>
    </lineage>
</organism>
<evidence type="ECO:0000256" key="1">
    <source>
        <dbReference type="SAM" id="SignalP"/>
    </source>
</evidence>
<sequence>MKKIPLIALSFILSAGMFAQIGTGDAAALMGLPAATDLAEINAIIGPSIGSVVFNLDDQEIYRFTNTGWQRSTDDQLDSEVNLATPIDVDESGATTITNETTVQGVIQAIAPITSKAARIFYPPSIAVDASSVGAKPPIDLYQEYIDQFGSPVASSDAANAPTIPTYARNELYYYVTFADQSVFGNPTTISIDGNGNMSYSIVNTPADYNALINVVFVVK</sequence>
<dbReference type="RefSeq" id="WP_240486114.1">
    <property type="nucleotide sequence ID" value="NZ_AQRA01000003.1"/>
</dbReference>
<evidence type="ECO:0000313" key="2">
    <source>
        <dbReference type="EMBL" id="EZH74708.1"/>
    </source>
</evidence>
<comment type="caution">
    <text evidence="2">The sequence shown here is derived from an EMBL/GenBank/DDBJ whole genome shotgun (WGS) entry which is preliminary data.</text>
</comment>
<dbReference type="Proteomes" id="UP000023541">
    <property type="component" value="Unassembled WGS sequence"/>
</dbReference>
<dbReference type="EMBL" id="AQRA01000003">
    <property type="protein sequence ID" value="EZH74708.1"/>
    <property type="molecule type" value="Genomic_DNA"/>
</dbReference>
<dbReference type="eggNOG" id="COG3210">
    <property type="taxonomic scope" value="Bacteria"/>
</dbReference>
<protein>
    <submittedName>
        <fullName evidence="2">Uncharacterized protein</fullName>
    </submittedName>
</protein>
<evidence type="ECO:0000313" key="3">
    <source>
        <dbReference type="Proteomes" id="UP000023541"/>
    </source>
</evidence>